<feature type="region of interest" description="Disordered" evidence="1">
    <location>
        <begin position="1"/>
        <end position="29"/>
    </location>
</feature>
<sequence>MPAISLDDIGSSAQARPKKKTSKATVKAATSIKKAKSVKVVSKGIRAKKKKKRDPALDLMPTLIDADSMYSEIAAATAKKQAEDEAPKKKKKKKKENAVDTIKKAKKKRDKPAKTTDLAALEGQLMEVLDDIPDVIKQENEQLQEYITMFTKCQSIARICEKQYEVSKQSKDIYALMQLYNQMREIIADLRALRDVNQLGEILNSEVLGPFAESAGTILISVFHAITAWNKNNLDVDSIANAHAATQQIIRSAAKDIEQAYQAGLDKTVGIFSASA</sequence>
<dbReference type="Proteomes" id="UP000240568">
    <property type="component" value="Segment"/>
</dbReference>
<evidence type="ECO:0000313" key="3">
    <source>
        <dbReference type="Proteomes" id="UP000240568"/>
    </source>
</evidence>
<evidence type="ECO:0000256" key="1">
    <source>
        <dbReference type="SAM" id="MobiDB-lite"/>
    </source>
</evidence>
<gene>
    <name evidence="2" type="ORF">Y3_180</name>
</gene>
<evidence type="ECO:0000313" key="2">
    <source>
        <dbReference type="EMBL" id="ARW58820.1"/>
    </source>
</evidence>
<dbReference type="EMBL" id="KY984068">
    <property type="protein sequence ID" value="ARW58820.1"/>
    <property type="molecule type" value="Genomic_DNA"/>
</dbReference>
<organism evidence="2 3">
    <name type="scientific">Erwinia phage vB_EamM_Y3</name>
    <dbReference type="NCBI Taxonomy" id="1983553"/>
    <lineage>
        <taxon>Viruses</taxon>
        <taxon>Duplodnaviria</taxon>
        <taxon>Heunggongvirae</taxon>
        <taxon>Uroviricota</taxon>
        <taxon>Caudoviricetes</taxon>
        <taxon>Sasquatchvirus</taxon>
        <taxon>Sasquatchvirus Y3</taxon>
    </lineage>
</organism>
<protein>
    <submittedName>
        <fullName evidence="2">Uncharacterized protein</fullName>
    </submittedName>
</protein>
<feature type="region of interest" description="Disordered" evidence="1">
    <location>
        <begin position="79"/>
        <end position="115"/>
    </location>
</feature>
<reference evidence="2 3" key="1">
    <citation type="submission" date="2017-04" db="EMBL/GenBank/DDBJ databases">
        <authorList>
            <person name="Afonso C.L."/>
            <person name="Miller P.J."/>
            <person name="Scott M.A."/>
            <person name="Spackman E."/>
            <person name="Goraichik I."/>
            <person name="Dimitrov K.M."/>
            <person name="Suarez D.L."/>
            <person name="Swayne D.E."/>
        </authorList>
    </citation>
    <scope>NUCLEOTIDE SEQUENCE [LARGE SCALE GENOMIC DNA]</scope>
</reference>
<proteinExistence type="predicted"/>
<name>A0A2H4IBF1_9CAUD</name>
<keyword evidence="3" id="KW-1185">Reference proteome</keyword>
<accession>A0A2H4IBF1</accession>